<dbReference type="EMBL" id="JAEPRA010000003">
    <property type="protein sequence ID" value="KAG2187219.1"/>
    <property type="molecule type" value="Genomic_DNA"/>
</dbReference>
<dbReference type="Gene3D" id="3.90.190.10">
    <property type="entry name" value="Protein tyrosine phosphatase superfamily"/>
    <property type="match status" value="1"/>
</dbReference>
<feature type="domain" description="Tyrosine specific protein phosphatases" evidence="1">
    <location>
        <begin position="165"/>
        <end position="227"/>
    </location>
</feature>
<comment type="caution">
    <text evidence="2">The sequence shown here is derived from an EMBL/GenBank/DDBJ whole genome shotgun (WGS) entry which is preliminary data.</text>
</comment>
<dbReference type="PROSITE" id="PS50056">
    <property type="entry name" value="TYR_PHOSPHATASE_2"/>
    <property type="match status" value="1"/>
</dbReference>
<dbReference type="SUPFAM" id="SSF52799">
    <property type="entry name" value="(Phosphotyrosine protein) phosphatases II"/>
    <property type="match status" value="1"/>
</dbReference>
<dbReference type="Pfam" id="PF13350">
    <property type="entry name" value="Y_phosphatase3"/>
    <property type="match status" value="1"/>
</dbReference>
<gene>
    <name evidence="2" type="ORF">INT44_004891</name>
</gene>
<evidence type="ECO:0000313" key="3">
    <source>
        <dbReference type="Proteomes" id="UP000612746"/>
    </source>
</evidence>
<evidence type="ECO:0000313" key="2">
    <source>
        <dbReference type="EMBL" id="KAG2187219.1"/>
    </source>
</evidence>
<proteinExistence type="predicted"/>
<dbReference type="OrthoDB" id="9988524at2759"/>
<accession>A0A8H7Q8Q1</accession>
<dbReference type="PANTHER" id="PTHR31126">
    <property type="entry name" value="TYROSINE-PROTEIN PHOSPHATASE"/>
    <property type="match status" value="1"/>
</dbReference>
<protein>
    <recommendedName>
        <fullName evidence="1">Tyrosine specific protein phosphatases domain-containing protein</fullName>
    </recommendedName>
</protein>
<reference evidence="2" key="1">
    <citation type="submission" date="2020-12" db="EMBL/GenBank/DDBJ databases">
        <title>Metabolic potential, ecology and presence of endohyphal bacteria is reflected in genomic diversity of Mucoromycotina.</title>
        <authorList>
            <person name="Muszewska A."/>
            <person name="Okrasinska A."/>
            <person name="Steczkiewicz K."/>
            <person name="Drgas O."/>
            <person name="Orlowska M."/>
            <person name="Perlinska-Lenart U."/>
            <person name="Aleksandrzak-Piekarczyk T."/>
            <person name="Szatraj K."/>
            <person name="Zielenkiewicz U."/>
            <person name="Pilsyk S."/>
            <person name="Malc E."/>
            <person name="Mieczkowski P."/>
            <person name="Kruszewska J.S."/>
            <person name="Biernat P."/>
            <person name="Pawlowska J."/>
        </authorList>
    </citation>
    <scope>NUCLEOTIDE SEQUENCE</scope>
    <source>
        <strain evidence="2">WA0000051536</strain>
    </source>
</reference>
<dbReference type="InterPro" id="IPR029021">
    <property type="entry name" value="Prot-tyrosine_phosphatase-like"/>
</dbReference>
<name>A0A8H7Q8Q1_9FUNG</name>
<dbReference type="GO" id="GO:0004721">
    <property type="term" value="F:phosphoprotein phosphatase activity"/>
    <property type="evidence" value="ECO:0007669"/>
    <property type="project" value="InterPro"/>
</dbReference>
<dbReference type="InterPro" id="IPR016130">
    <property type="entry name" value="Tyr_Pase_AS"/>
</dbReference>
<keyword evidence="3" id="KW-1185">Reference proteome</keyword>
<dbReference type="AlphaFoldDB" id="A0A8H7Q8Q1"/>
<dbReference type="PROSITE" id="PS00383">
    <property type="entry name" value="TYR_PHOSPHATASE_1"/>
    <property type="match status" value="1"/>
</dbReference>
<dbReference type="PANTHER" id="PTHR31126:SF1">
    <property type="entry name" value="TYROSINE SPECIFIC PROTEIN PHOSPHATASES DOMAIN-CONTAINING PROTEIN"/>
    <property type="match status" value="1"/>
</dbReference>
<sequence>MENTREQSTAADEDVAVNYRDVGWSVDQSYRQLKKDGQRIQEKRLYRSGELNDREPTELCKFLDRHNIKTVIKLSSDLNFRTIKESTPPEIPKYTTLVEIQVGGGRFKRDGVFRPASNETKIEAAKDAVQGHLKKITQRFSQVLNHKGLSGMYIDYAETSAKGIQDILGILSDPERLPALIHCEQGKDRTGVIIAMILSACGVDRQVIVDDYSKSRRGLVVEYEDVKDEMNDLGLDDEFAKTRPEAIENMFAHLEEIHGSVATFLESKCDVKPDVFSKLYANLAT</sequence>
<dbReference type="Proteomes" id="UP000612746">
    <property type="component" value="Unassembled WGS sequence"/>
</dbReference>
<evidence type="ECO:0000259" key="1">
    <source>
        <dbReference type="PROSITE" id="PS50056"/>
    </source>
</evidence>
<dbReference type="InterPro" id="IPR000387">
    <property type="entry name" value="Tyr_Pase_dom"/>
</dbReference>
<dbReference type="InterPro" id="IPR026893">
    <property type="entry name" value="Tyr/Ser_Pase_IphP-type"/>
</dbReference>
<organism evidence="2 3">
    <name type="scientific">Umbelopsis vinacea</name>
    <dbReference type="NCBI Taxonomy" id="44442"/>
    <lineage>
        <taxon>Eukaryota</taxon>
        <taxon>Fungi</taxon>
        <taxon>Fungi incertae sedis</taxon>
        <taxon>Mucoromycota</taxon>
        <taxon>Mucoromycotina</taxon>
        <taxon>Umbelopsidomycetes</taxon>
        <taxon>Umbelopsidales</taxon>
        <taxon>Umbelopsidaceae</taxon>
        <taxon>Umbelopsis</taxon>
    </lineage>
</organism>